<dbReference type="Proteomes" id="UP001576784">
    <property type="component" value="Unassembled WGS sequence"/>
</dbReference>
<dbReference type="EC" id="2.4.-.-" evidence="3"/>
<dbReference type="PANTHER" id="PTHR45947:SF13">
    <property type="entry name" value="TRANSFERASE"/>
    <property type="match status" value="1"/>
</dbReference>
<comment type="caution">
    <text evidence="3">The sequence shown here is derived from an EMBL/GenBank/DDBJ whole genome shotgun (WGS) entry which is preliminary data.</text>
</comment>
<accession>A0ABV4XRU9</accession>
<gene>
    <name evidence="3" type="ORF">ACE1CI_16180</name>
</gene>
<evidence type="ECO:0000313" key="4">
    <source>
        <dbReference type="Proteomes" id="UP001576784"/>
    </source>
</evidence>
<dbReference type="RefSeq" id="WP_413264092.1">
    <property type="nucleotide sequence ID" value="NZ_JBHFNR010000110.1"/>
</dbReference>
<evidence type="ECO:0000259" key="2">
    <source>
        <dbReference type="Pfam" id="PF00534"/>
    </source>
</evidence>
<dbReference type="InterPro" id="IPR050194">
    <property type="entry name" value="Glycosyltransferase_grp1"/>
</dbReference>
<keyword evidence="3" id="KW-0808">Transferase</keyword>
<feature type="transmembrane region" description="Helical" evidence="1">
    <location>
        <begin position="221"/>
        <end position="239"/>
    </location>
</feature>
<dbReference type="GO" id="GO:0016757">
    <property type="term" value="F:glycosyltransferase activity"/>
    <property type="evidence" value="ECO:0007669"/>
    <property type="project" value="UniProtKB-KW"/>
</dbReference>
<keyword evidence="1" id="KW-0812">Transmembrane</keyword>
<dbReference type="SUPFAM" id="SSF53756">
    <property type="entry name" value="UDP-Glycosyltransferase/glycogen phosphorylase"/>
    <property type="match status" value="1"/>
</dbReference>
<reference evidence="3 4" key="1">
    <citation type="submission" date="2024-09" db="EMBL/GenBank/DDBJ databases">
        <title>Floridaenema gen nov. (Aerosakkonemataceae, Aerosakkonematales ord. nov., Cyanobacteria) from benthic tropical and subtropical fresh waters, with the description of four new species.</title>
        <authorList>
            <person name="Moretto J.A."/>
            <person name="Berthold D.E."/>
            <person name="Lefler F.W."/>
            <person name="Huang I.-S."/>
            <person name="Laughinghouse H. IV."/>
        </authorList>
    </citation>
    <scope>NUCLEOTIDE SEQUENCE [LARGE SCALE GENOMIC DNA]</scope>
    <source>
        <strain evidence="3 4">BLCC-F50</strain>
    </source>
</reference>
<evidence type="ECO:0000313" key="3">
    <source>
        <dbReference type="EMBL" id="MFB2894448.1"/>
    </source>
</evidence>
<keyword evidence="3" id="KW-0328">Glycosyltransferase</keyword>
<protein>
    <submittedName>
        <fullName evidence="3">Glycosyltransferase family 4 protein</fullName>
        <ecNumber evidence="3">2.4.-.-</ecNumber>
    </submittedName>
</protein>
<organism evidence="3 4">
    <name type="scientific">Floridaenema flaviceps BLCC-F50</name>
    <dbReference type="NCBI Taxonomy" id="3153642"/>
    <lineage>
        <taxon>Bacteria</taxon>
        <taxon>Bacillati</taxon>
        <taxon>Cyanobacteriota</taxon>
        <taxon>Cyanophyceae</taxon>
        <taxon>Oscillatoriophycideae</taxon>
        <taxon>Aerosakkonematales</taxon>
        <taxon>Aerosakkonemataceae</taxon>
        <taxon>Floridanema</taxon>
        <taxon>Floridanema flaviceps</taxon>
    </lineage>
</organism>
<keyword evidence="1" id="KW-0472">Membrane</keyword>
<dbReference type="EMBL" id="JBHFNR010000110">
    <property type="protein sequence ID" value="MFB2894448.1"/>
    <property type="molecule type" value="Genomic_DNA"/>
</dbReference>
<dbReference type="Pfam" id="PF00534">
    <property type="entry name" value="Glycos_transf_1"/>
    <property type="match status" value="1"/>
</dbReference>
<keyword evidence="4" id="KW-1185">Reference proteome</keyword>
<keyword evidence="1" id="KW-1133">Transmembrane helix</keyword>
<proteinExistence type="predicted"/>
<dbReference type="Gene3D" id="3.40.50.2000">
    <property type="entry name" value="Glycogen Phosphorylase B"/>
    <property type="match status" value="2"/>
</dbReference>
<sequence length="272" mass="30478">LYITLSQFAREKFIEGGFPAEKIVVKPNFVDPDPGVGTGLGGYALFVGRLSQEKGLDTLLAAWEQLKNPMPLKIVGEGPLAGEVAKAAQKSPKIEWLGRKPMAEVHALMGEAMVLIFPSKWYETFGRVAVEAFAKGTPVIAANIGAIAELIEHGRTGLRFQPGNATDLATQVEWVLQHQQELLQMRQEARAEFEAKYTAEKNYRRLMEIYSLVQRTKKNSLNFYLIILIAVLPYLFNFLPSKSLLSGWRDNFVELSICEAETSFDQSDRRKV</sequence>
<evidence type="ECO:0000256" key="1">
    <source>
        <dbReference type="SAM" id="Phobius"/>
    </source>
</evidence>
<feature type="domain" description="Glycosyl transferase family 1" evidence="2">
    <location>
        <begin position="43"/>
        <end position="190"/>
    </location>
</feature>
<dbReference type="PANTHER" id="PTHR45947">
    <property type="entry name" value="SULFOQUINOVOSYL TRANSFERASE SQD2"/>
    <property type="match status" value="1"/>
</dbReference>
<name>A0ABV4XRU9_9CYAN</name>
<dbReference type="CDD" id="cd03801">
    <property type="entry name" value="GT4_PimA-like"/>
    <property type="match status" value="1"/>
</dbReference>
<feature type="non-terminal residue" evidence="3">
    <location>
        <position position="1"/>
    </location>
</feature>
<dbReference type="InterPro" id="IPR001296">
    <property type="entry name" value="Glyco_trans_1"/>
</dbReference>